<comment type="similarity">
    <text evidence="1 6">Belongs to the XseB family.</text>
</comment>
<proteinExistence type="inferred from homology"/>
<comment type="subcellular location">
    <subcellularLocation>
        <location evidence="6">Cytoplasm</location>
    </subcellularLocation>
</comment>
<comment type="catalytic activity">
    <reaction evidence="6">
        <text>Exonucleolytic cleavage in either 5'- to 3'- or 3'- to 5'-direction to yield nucleoside 5'-phosphates.</text>
        <dbReference type="EC" id="3.1.11.6"/>
    </reaction>
</comment>
<comment type="caution">
    <text evidence="7">The sequence shown here is derived from an EMBL/GenBank/DDBJ whole genome shotgun (WGS) entry which is preliminary data.</text>
</comment>
<dbReference type="PIRSF" id="PIRSF006488">
    <property type="entry name" value="Exonuc_VII_S"/>
    <property type="match status" value="1"/>
</dbReference>
<keyword evidence="3 6" id="KW-0540">Nuclease</keyword>
<dbReference type="PANTHER" id="PTHR34137">
    <property type="entry name" value="EXODEOXYRIBONUCLEASE 7 SMALL SUBUNIT"/>
    <property type="match status" value="1"/>
</dbReference>
<evidence type="ECO:0000256" key="3">
    <source>
        <dbReference type="ARBA" id="ARBA00022722"/>
    </source>
</evidence>
<dbReference type="SUPFAM" id="SSF116842">
    <property type="entry name" value="XseB-like"/>
    <property type="match status" value="1"/>
</dbReference>
<keyword evidence="8" id="KW-1185">Reference proteome</keyword>
<sequence>MAASETPASRPVEELSFEEARDELAGIVQALEQGSQTLETSLQLWERGEALAARCEQWLKGARERLERAREQQSSPAESADKE</sequence>
<comment type="subunit">
    <text evidence="6">Heterooligomer composed of large and small subunits.</text>
</comment>
<dbReference type="NCBIfam" id="NF002139">
    <property type="entry name" value="PRK00977.1-3"/>
    <property type="match status" value="1"/>
</dbReference>
<name>A0ABT7C6Z2_9MICO</name>
<accession>A0ABT7C6Z2</accession>
<reference evidence="7" key="2">
    <citation type="journal article" date="2022" name="Sci. Rep.">
        <title>In silico prediction of the enzymes involved in the degradation of the herbicide molinate by Gulosibacter molinativorax ON4T.</title>
        <authorList>
            <person name="Lopes A.R."/>
            <person name="Bunin E."/>
            <person name="Viana A.T."/>
            <person name="Froufe H."/>
            <person name="Munoz-Merida A."/>
            <person name="Pinho D."/>
            <person name="Figueiredo J."/>
            <person name="Barroso C."/>
            <person name="Vaz-Moreira I."/>
            <person name="Bellanger X."/>
            <person name="Egas C."/>
            <person name="Nunes O.C."/>
        </authorList>
    </citation>
    <scope>NUCLEOTIDE SEQUENCE</scope>
    <source>
        <strain evidence="7">ON4</strain>
    </source>
</reference>
<dbReference type="NCBIfam" id="TIGR01280">
    <property type="entry name" value="xseB"/>
    <property type="match status" value="1"/>
</dbReference>
<evidence type="ECO:0000256" key="1">
    <source>
        <dbReference type="ARBA" id="ARBA00009998"/>
    </source>
</evidence>
<keyword evidence="2 6" id="KW-0963">Cytoplasm</keyword>
<organism evidence="7 8">
    <name type="scientific">Gulosibacter molinativorax</name>
    <dbReference type="NCBI Taxonomy" id="256821"/>
    <lineage>
        <taxon>Bacteria</taxon>
        <taxon>Bacillati</taxon>
        <taxon>Actinomycetota</taxon>
        <taxon>Actinomycetes</taxon>
        <taxon>Micrococcales</taxon>
        <taxon>Microbacteriaceae</taxon>
        <taxon>Gulosibacter</taxon>
    </lineage>
</organism>
<dbReference type="InterPro" id="IPR003761">
    <property type="entry name" value="Exonuc_VII_S"/>
</dbReference>
<dbReference type="RefSeq" id="WP_026936327.1">
    <property type="nucleotide sequence ID" value="NZ_CP028426.1"/>
</dbReference>
<dbReference type="InterPro" id="IPR037004">
    <property type="entry name" value="Exonuc_VII_ssu_sf"/>
</dbReference>
<dbReference type="Proteomes" id="UP001170379">
    <property type="component" value="Unassembled WGS sequence"/>
</dbReference>
<evidence type="ECO:0000313" key="7">
    <source>
        <dbReference type="EMBL" id="MDJ1370800.1"/>
    </source>
</evidence>
<evidence type="ECO:0000256" key="2">
    <source>
        <dbReference type="ARBA" id="ARBA00022490"/>
    </source>
</evidence>
<dbReference type="EMBL" id="PXVD01000007">
    <property type="protein sequence ID" value="MDJ1370800.1"/>
    <property type="molecule type" value="Genomic_DNA"/>
</dbReference>
<evidence type="ECO:0000256" key="4">
    <source>
        <dbReference type="ARBA" id="ARBA00022801"/>
    </source>
</evidence>
<reference evidence="7" key="1">
    <citation type="submission" date="2018-03" db="EMBL/GenBank/DDBJ databases">
        <authorList>
            <person name="Nunes O.C."/>
            <person name="Lopes A.R."/>
            <person name="Froufe H."/>
            <person name="Munoz-Merida A."/>
            <person name="Barroso C."/>
            <person name="Egas C."/>
        </authorList>
    </citation>
    <scope>NUCLEOTIDE SEQUENCE</scope>
    <source>
        <strain evidence="7">ON4</strain>
    </source>
</reference>
<keyword evidence="5 6" id="KW-0269">Exonuclease</keyword>
<keyword evidence="4 6" id="KW-0378">Hydrolase</keyword>
<evidence type="ECO:0000256" key="6">
    <source>
        <dbReference type="HAMAP-Rule" id="MF_00337"/>
    </source>
</evidence>
<comment type="function">
    <text evidence="6">Bidirectionally degrades single-stranded DNA into large acid-insoluble oligonucleotides, which are then degraded further into small acid-soluble oligonucleotides.</text>
</comment>
<evidence type="ECO:0000313" key="8">
    <source>
        <dbReference type="Proteomes" id="UP001170379"/>
    </source>
</evidence>
<dbReference type="HAMAP" id="MF_00337">
    <property type="entry name" value="Exonuc_7_S"/>
    <property type="match status" value="1"/>
</dbReference>
<dbReference type="Pfam" id="PF02609">
    <property type="entry name" value="Exonuc_VII_S"/>
    <property type="match status" value="1"/>
</dbReference>
<dbReference type="PANTHER" id="PTHR34137:SF1">
    <property type="entry name" value="EXODEOXYRIBONUCLEASE 7 SMALL SUBUNIT"/>
    <property type="match status" value="1"/>
</dbReference>
<dbReference type="EC" id="3.1.11.6" evidence="6"/>
<dbReference type="Gene3D" id="1.10.287.1040">
    <property type="entry name" value="Exonuclease VII, small subunit"/>
    <property type="match status" value="1"/>
</dbReference>
<protein>
    <recommendedName>
        <fullName evidence="6">Exodeoxyribonuclease 7 small subunit</fullName>
        <ecNumber evidence="6">3.1.11.6</ecNumber>
    </recommendedName>
    <alternativeName>
        <fullName evidence="6">Exodeoxyribonuclease VII small subunit</fullName>
        <shortName evidence="6">Exonuclease VII small subunit</shortName>
    </alternativeName>
</protein>
<gene>
    <name evidence="6" type="primary">xseB</name>
    <name evidence="7" type="ORF">C7K25_05385</name>
</gene>
<evidence type="ECO:0000256" key="5">
    <source>
        <dbReference type="ARBA" id="ARBA00022839"/>
    </source>
</evidence>